<accession>A0A1J8PY24</accession>
<dbReference type="GO" id="GO:0004674">
    <property type="term" value="F:protein serine/threonine kinase activity"/>
    <property type="evidence" value="ECO:0007669"/>
    <property type="project" value="TreeGrafter"/>
</dbReference>
<evidence type="ECO:0000256" key="2">
    <source>
        <dbReference type="ARBA" id="ARBA00022840"/>
    </source>
</evidence>
<name>A0A1J8PY24_9AGAM</name>
<dbReference type="OrthoDB" id="2672723at2759"/>
<dbReference type="STRING" id="180088.A0A1J8PY24"/>
<dbReference type="GO" id="GO:0005524">
    <property type="term" value="F:ATP binding"/>
    <property type="evidence" value="ECO:0007669"/>
    <property type="project" value="UniProtKB-KW"/>
</dbReference>
<dbReference type="InterPro" id="IPR011009">
    <property type="entry name" value="Kinase-like_dom_sf"/>
</dbReference>
<dbReference type="Pfam" id="PF07714">
    <property type="entry name" value="PK_Tyr_Ser-Thr"/>
    <property type="match status" value="2"/>
</dbReference>
<dbReference type="SUPFAM" id="SSF56112">
    <property type="entry name" value="Protein kinase-like (PK-like)"/>
    <property type="match status" value="2"/>
</dbReference>
<protein>
    <recommendedName>
        <fullName evidence="3">Protein kinase domain-containing protein</fullName>
    </recommendedName>
</protein>
<dbReference type="Proteomes" id="UP000183567">
    <property type="component" value="Unassembled WGS sequence"/>
</dbReference>
<comment type="caution">
    <text evidence="4">The sequence shown here is derived from an EMBL/GenBank/DDBJ whole genome shotgun (WGS) entry which is preliminary data.</text>
</comment>
<gene>
    <name evidence="4" type="ORF">AZE42_09477</name>
</gene>
<dbReference type="InterPro" id="IPR051681">
    <property type="entry name" value="Ser/Thr_Kinases-Pseudokinases"/>
</dbReference>
<dbReference type="PANTHER" id="PTHR44329:SF298">
    <property type="entry name" value="MIXED LINEAGE KINASE DOMAIN-LIKE PROTEIN"/>
    <property type="match status" value="1"/>
</dbReference>
<feature type="domain" description="Protein kinase" evidence="3">
    <location>
        <begin position="1"/>
        <end position="125"/>
    </location>
</feature>
<dbReference type="PANTHER" id="PTHR44329">
    <property type="entry name" value="SERINE/THREONINE-PROTEIN KINASE TNNI3K-RELATED"/>
    <property type="match status" value="1"/>
</dbReference>
<dbReference type="InterPro" id="IPR001245">
    <property type="entry name" value="Ser-Thr/Tyr_kinase_cat_dom"/>
</dbReference>
<keyword evidence="1" id="KW-0547">Nucleotide-binding</keyword>
<dbReference type="InterPro" id="IPR000719">
    <property type="entry name" value="Prot_kinase_dom"/>
</dbReference>
<dbReference type="Gene3D" id="1.10.510.10">
    <property type="entry name" value="Transferase(Phosphotransferase) domain 1"/>
    <property type="match status" value="2"/>
</dbReference>
<evidence type="ECO:0000256" key="1">
    <source>
        <dbReference type="ARBA" id="ARBA00022741"/>
    </source>
</evidence>
<evidence type="ECO:0000313" key="5">
    <source>
        <dbReference type="Proteomes" id="UP000183567"/>
    </source>
</evidence>
<keyword evidence="2" id="KW-0067">ATP-binding</keyword>
<proteinExistence type="predicted"/>
<dbReference type="PROSITE" id="PS50011">
    <property type="entry name" value="PROTEIN_KINASE_DOM"/>
    <property type="match status" value="2"/>
</dbReference>
<evidence type="ECO:0000313" key="4">
    <source>
        <dbReference type="EMBL" id="OJA14206.1"/>
    </source>
</evidence>
<dbReference type="AlphaFoldDB" id="A0A1J8PY24"/>
<organism evidence="4 5">
    <name type="scientific">Rhizopogon vesiculosus</name>
    <dbReference type="NCBI Taxonomy" id="180088"/>
    <lineage>
        <taxon>Eukaryota</taxon>
        <taxon>Fungi</taxon>
        <taxon>Dikarya</taxon>
        <taxon>Basidiomycota</taxon>
        <taxon>Agaricomycotina</taxon>
        <taxon>Agaricomycetes</taxon>
        <taxon>Agaricomycetidae</taxon>
        <taxon>Boletales</taxon>
        <taxon>Suillineae</taxon>
        <taxon>Rhizopogonaceae</taxon>
        <taxon>Rhizopogon</taxon>
    </lineage>
</organism>
<dbReference type="EMBL" id="LVVM01003827">
    <property type="protein sequence ID" value="OJA14206.1"/>
    <property type="molecule type" value="Genomic_DNA"/>
</dbReference>
<evidence type="ECO:0000259" key="3">
    <source>
        <dbReference type="PROSITE" id="PS50011"/>
    </source>
</evidence>
<feature type="domain" description="Protein kinase" evidence="3">
    <location>
        <begin position="141"/>
        <end position="337"/>
    </location>
</feature>
<reference evidence="4 5" key="1">
    <citation type="submission" date="2016-03" db="EMBL/GenBank/DDBJ databases">
        <title>Comparative genomics of the ectomycorrhizal sister species Rhizopogon vinicolor and Rhizopogon vesiculosus (Basidiomycota: Boletales) reveals a divergence of the mating type B locus.</title>
        <authorList>
            <person name="Mujic A.B."/>
            <person name="Kuo A."/>
            <person name="Tritt A."/>
            <person name="Lipzen A."/>
            <person name="Chen C."/>
            <person name="Johnson J."/>
            <person name="Sharma A."/>
            <person name="Barry K."/>
            <person name="Grigoriev I.V."/>
            <person name="Spatafora J.W."/>
        </authorList>
    </citation>
    <scope>NUCLEOTIDE SEQUENCE [LARGE SCALE GENOMIC DNA]</scope>
    <source>
        <strain evidence="4 5">AM-OR11-056</strain>
    </source>
</reference>
<sequence length="337" mass="37739">MEFIGAFYLTSTIKGNIRWAAPELFEIPDDDEGDEMAVSLSTECDIYSFGSIALQVLTCKVPYYNVKKDVIVLGQVIRGKKPVPPKESQIAPLHWEFIQRCWLPRASRPSVREIVSFVAYEREALVSKETIIRDFTSQIYDKLSSPVTTGSFGIVYRCTIESSERKTEVAVKVFKVDPGRTIDKLKTAMLRELKVWLRLKHSTIVPLLGTAQVEPPLLALISQWMTSGTLYEYLKEQPIITTPSARIKLAKGIAEGLSYLHSENVIHGDLHPGNVLIDSSGNPCLTDFGLATVAEDPDLQWTTTIAGGDFNPRWRAPESDIYSFGSVMFFVRPFVSL</sequence>
<keyword evidence="5" id="KW-1185">Reference proteome</keyword>